<organism evidence="1 2">
    <name type="scientific">Streptococcus oralis</name>
    <dbReference type="NCBI Taxonomy" id="1303"/>
    <lineage>
        <taxon>Bacteria</taxon>
        <taxon>Bacillati</taxon>
        <taxon>Bacillota</taxon>
        <taxon>Bacilli</taxon>
        <taxon>Lactobacillales</taxon>
        <taxon>Streptococcaceae</taxon>
        <taxon>Streptococcus</taxon>
    </lineage>
</organism>
<name>A0A428BUE0_STROR</name>
<dbReference type="Proteomes" id="UP000272687">
    <property type="component" value="Unassembled WGS sequence"/>
</dbReference>
<dbReference type="AlphaFoldDB" id="A0A428BUE0"/>
<comment type="caution">
    <text evidence="1">The sequence shown here is derived from an EMBL/GenBank/DDBJ whole genome shotgun (WGS) entry which is preliminary data.</text>
</comment>
<reference evidence="1 2" key="1">
    <citation type="submission" date="2018-11" db="EMBL/GenBank/DDBJ databases">
        <title>Species Designations Belie Phenotypic and Genotypic Heterogeneity in Oral Streptococci.</title>
        <authorList>
            <person name="Velsko I."/>
        </authorList>
    </citation>
    <scope>NUCLEOTIDE SEQUENCE [LARGE SCALE GENOMIC DNA]</scope>
    <source>
        <strain evidence="1 2">BCC50</strain>
    </source>
</reference>
<protein>
    <submittedName>
        <fullName evidence="1">Uncharacterized protein</fullName>
    </submittedName>
</protein>
<evidence type="ECO:0000313" key="2">
    <source>
        <dbReference type="Proteomes" id="UP000272687"/>
    </source>
</evidence>
<sequence length="152" mass="18036">MAWSEGHFTFLDLTLQTFCLISRTSWCYLSELWTVSRSDFCTILIDTFDCDWIWFTNKLFVWSESYGSVWRNRVASLTWNRLLFASIFEGWLYCFINWNQWVTTLEAWGTSLWNTLRTCARCTGSSWSHLSKLWTVSCSNWGAVLIYTFDCN</sequence>
<dbReference type="EMBL" id="RJNM01000026">
    <property type="protein sequence ID" value="RSI69371.1"/>
    <property type="molecule type" value="Genomic_DNA"/>
</dbReference>
<accession>A0A428BUE0</accession>
<evidence type="ECO:0000313" key="1">
    <source>
        <dbReference type="EMBL" id="RSI69371.1"/>
    </source>
</evidence>
<proteinExistence type="predicted"/>
<gene>
    <name evidence="1" type="ORF">D8860_09155</name>
</gene>